<dbReference type="CDD" id="cd11386">
    <property type="entry name" value="MCP_signal"/>
    <property type="match status" value="1"/>
</dbReference>
<dbReference type="InterPro" id="IPR035965">
    <property type="entry name" value="PAS-like_dom_sf"/>
</dbReference>
<name>A0ABY6CLK6_9BACT</name>
<organism evidence="5 6">
    <name type="scientific">Reichenbachiella agarivorans</name>
    <dbReference type="NCBI Taxonomy" id="2979464"/>
    <lineage>
        <taxon>Bacteria</taxon>
        <taxon>Pseudomonadati</taxon>
        <taxon>Bacteroidota</taxon>
        <taxon>Cytophagia</taxon>
        <taxon>Cytophagales</taxon>
        <taxon>Reichenbachiellaceae</taxon>
        <taxon>Reichenbachiella</taxon>
    </lineage>
</organism>
<dbReference type="EMBL" id="CP106679">
    <property type="protein sequence ID" value="UXP31397.1"/>
    <property type="molecule type" value="Genomic_DNA"/>
</dbReference>
<keyword evidence="1 2" id="KW-0807">Transducer</keyword>
<accession>A0ABY6CLK6</accession>
<dbReference type="InterPro" id="IPR013655">
    <property type="entry name" value="PAS_fold_3"/>
</dbReference>
<dbReference type="InterPro" id="IPR001610">
    <property type="entry name" value="PAC"/>
</dbReference>
<dbReference type="InterPro" id="IPR000700">
    <property type="entry name" value="PAS-assoc_C"/>
</dbReference>
<sequence>MNYFSSTQKKIQGISFWKKSIDTAWASIEFDPRGYILDANEIFLKLFDYKLEEISGRHHRMFCDDTYVKSEEYAQFWTDLSSGKTNSNEFERVSKNKKIIWLNASYTPLFDENGDVYKVVKIASNITEMVIARQQGNWLKSAVDTGWSMVEFNVTGVVLSANANFIKTFGYDSDTEIIGRHHKMFCESVLTESKQYKEFWSDLACGKVKTGEFKRLDKSGNPVWLYASYTPVLDNNMQVTKVFKIASNITDAVVSKDKLTSLLSNKIHQLSIDLTKDSTNMQERVEVMKSSLNEASSAIGQISIGAQDQSRQIDEVSRLLKNVKDSAREVNVKAISIKQVAEQGTYNAHLGDTTVSSVVKSVDQISESTDLVQTSINSLANLSEEITRIVTVISGIAAQTNLLALNAAIEAAKAGESGNGFAVVAEQIRILAEESKTNANRIKNVIGNVSQDISEVIKSVEDMKENVGSGTNAAKDAKNAFENINMSISDTFKKSEEIELSARYQNDSIDETVSSIEHIVVVSEQTAAGAEELTTSTVVLQNGFEDISEMSNKLNKIALELFEVVSNINAQSKSA</sequence>
<dbReference type="PANTHER" id="PTHR32089">
    <property type="entry name" value="METHYL-ACCEPTING CHEMOTAXIS PROTEIN MCPB"/>
    <property type="match status" value="1"/>
</dbReference>
<dbReference type="NCBIfam" id="TIGR00229">
    <property type="entry name" value="sensory_box"/>
    <property type="match status" value="2"/>
</dbReference>
<evidence type="ECO:0000313" key="6">
    <source>
        <dbReference type="Proteomes" id="UP001065174"/>
    </source>
</evidence>
<protein>
    <submittedName>
        <fullName evidence="5">PAS domain-containing methyl-accepting chemotaxis protein</fullName>
    </submittedName>
</protein>
<dbReference type="Gene3D" id="3.30.450.20">
    <property type="entry name" value="PAS domain"/>
    <property type="match status" value="2"/>
</dbReference>
<dbReference type="PANTHER" id="PTHR32089:SF112">
    <property type="entry name" value="LYSOZYME-LIKE PROTEIN-RELATED"/>
    <property type="match status" value="1"/>
</dbReference>
<evidence type="ECO:0000256" key="1">
    <source>
        <dbReference type="ARBA" id="ARBA00023224"/>
    </source>
</evidence>
<reference evidence="5" key="1">
    <citation type="submission" date="2022-09" db="EMBL/GenBank/DDBJ databases">
        <title>Comparative genomics and taxonomic characterization of three novel marine species of genus Reichenbachiella exhibiting antioxidant and polysaccharide degradation activities.</title>
        <authorList>
            <person name="Muhammad N."/>
            <person name="Lee Y.-J."/>
            <person name="Ko J."/>
            <person name="Kim S.-G."/>
        </authorList>
    </citation>
    <scope>NUCLEOTIDE SEQUENCE</scope>
    <source>
        <strain evidence="5">BKB1-1</strain>
    </source>
</reference>
<evidence type="ECO:0000313" key="5">
    <source>
        <dbReference type="EMBL" id="UXP31397.1"/>
    </source>
</evidence>
<proteinExistence type="predicted"/>
<dbReference type="SMART" id="SM00283">
    <property type="entry name" value="MA"/>
    <property type="match status" value="1"/>
</dbReference>
<dbReference type="SUPFAM" id="SSF58104">
    <property type="entry name" value="Methyl-accepting chemotaxis protein (MCP) signaling domain"/>
    <property type="match status" value="1"/>
</dbReference>
<evidence type="ECO:0000259" key="4">
    <source>
        <dbReference type="PROSITE" id="PS50113"/>
    </source>
</evidence>
<dbReference type="Pfam" id="PF00015">
    <property type="entry name" value="MCPsignal"/>
    <property type="match status" value="1"/>
</dbReference>
<gene>
    <name evidence="5" type="ORF">N6H18_13660</name>
</gene>
<dbReference type="SUPFAM" id="SSF55785">
    <property type="entry name" value="PYP-like sensor domain (PAS domain)"/>
    <property type="match status" value="2"/>
</dbReference>
<dbReference type="Pfam" id="PF13426">
    <property type="entry name" value="PAS_9"/>
    <property type="match status" value="1"/>
</dbReference>
<dbReference type="SMART" id="SM00086">
    <property type="entry name" value="PAC"/>
    <property type="match status" value="2"/>
</dbReference>
<dbReference type="PROSITE" id="PS50113">
    <property type="entry name" value="PAC"/>
    <property type="match status" value="2"/>
</dbReference>
<dbReference type="Proteomes" id="UP001065174">
    <property type="component" value="Chromosome"/>
</dbReference>
<keyword evidence="6" id="KW-1185">Reference proteome</keyword>
<dbReference type="RefSeq" id="WP_262308836.1">
    <property type="nucleotide sequence ID" value="NZ_CP106679.1"/>
</dbReference>
<feature type="domain" description="Methyl-accepting transducer" evidence="3">
    <location>
        <begin position="284"/>
        <end position="520"/>
    </location>
</feature>
<dbReference type="CDD" id="cd00130">
    <property type="entry name" value="PAS"/>
    <property type="match status" value="2"/>
</dbReference>
<dbReference type="InterPro" id="IPR000014">
    <property type="entry name" value="PAS"/>
</dbReference>
<feature type="domain" description="PAC" evidence="4">
    <location>
        <begin position="86"/>
        <end position="138"/>
    </location>
</feature>
<dbReference type="PROSITE" id="PS50111">
    <property type="entry name" value="CHEMOTAXIS_TRANSDUC_2"/>
    <property type="match status" value="1"/>
</dbReference>
<dbReference type="Pfam" id="PF08447">
    <property type="entry name" value="PAS_3"/>
    <property type="match status" value="1"/>
</dbReference>
<feature type="domain" description="PAC" evidence="4">
    <location>
        <begin position="209"/>
        <end position="261"/>
    </location>
</feature>
<evidence type="ECO:0000256" key="2">
    <source>
        <dbReference type="PROSITE-ProRule" id="PRU00284"/>
    </source>
</evidence>
<dbReference type="InterPro" id="IPR004089">
    <property type="entry name" value="MCPsignal_dom"/>
</dbReference>
<evidence type="ECO:0000259" key="3">
    <source>
        <dbReference type="PROSITE" id="PS50111"/>
    </source>
</evidence>
<dbReference type="Gene3D" id="1.10.287.950">
    <property type="entry name" value="Methyl-accepting chemotaxis protein"/>
    <property type="match status" value="1"/>
</dbReference>